<evidence type="ECO:0000256" key="6">
    <source>
        <dbReference type="ARBA" id="ARBA00023242"/>
    </source>
</evidence>
<proteinExistence type="predicted"/>
<dbReference type="SMART" id="SM00906">
    <property type="entry name" value="Fungal_trans"/>
    <property type="match status" value="1"/>
</dbReference>
<evidence type="ECO:0000256" key="7">
    <source>
        <dbReference type="SAM" id="MobiDB-lite"/>
    </source>
</evidence>
<dbReference type="PANTHER" id="PTHR31944">
    <property type="entry name" value="HEME-RESPONSIVE ZINC FINGER TRANSCRIPTION FACTOR HAP1"/>
    <property type="match status" value="1"/>
</dbReference>
<dbReference type="GO" id="GO:0008270">
    <property type="term" value="F:zinc ion binding"/>
    <property type="evidence" value="ECO:0007669"/>
    <property type="project" value="InterPro"/>
</dbReference>
<keyword evidence="6" id="KW-0539">Nucleus</keyword>
<evidence type="ECO:0000313" key="9">
    <source>
        <dbReference type="EMBL" id="KAK2605654.1"/>
    </source>
</evidence>
<keyword evidence="3" id="KW-0805">Transcription regulation</keyword>
<evidence type="ECO:0000313" key="10">
    <source>
        <dbReference type="Proteomes" id="UP001265746"/>
    </source>
</evidence>
<dbReference type="Proteomes" id="UP001265746">
    <property type="component" value="Unassembled WGS sequence"/>
</dbReference>
<evidence type="ECO:0000259" key="8">
    <source>
        <dbReference type="SMART" id="SM00906"/>
    </source>
</evidence>
<comment type="caution">
    <text evidence="9">The sequence shown here is derived from an EMBL/GenBank/DDBJ whole genome shotgun (WGS) entry which is preliminary data.</text>
</comment>
<organism evidence="9 10">
    <name type="scientific">Phomopsis amygdali</name>
    <name type="common">Fusicoccum amygdali</name>
    <dbReference type="NCBI Taxonomy" id="1214568"/>
    <lineage>
        <taxon>Eukaryota</taxon>
        <taxon>Fungi</taxon>
        <taxon>Dikarya</taxon>
        <taxon>Ascomycota</taxon>
        <taxon>Pezizomycotina</taxon>
        <taxon>Sordariomycetes</taxon>
        <taxon>Sordariomycetidae</taxon>
        <taxon>Diaporthales</taxon>
        <taxon>Diaporthaceae</taxon>
        <taxon>Diaporthe</taxon>
    </lineage>
</organism>
<keyword evidence="4" id="KW-0238">DNA-binding</keyword>
<dbReference type="Pfam" id="PF04082">
    <property type="entry name" value="Fungal_trans"/>
    <property type="match status" value="1"/>
</dbReference>
<dbReference type="GO" id="GO:0006351">
    <property type="term" value="P:DNA-templated transcription"/>
    <property type="evidence" value="ECO:0007669"/>
    <property type="project" value="InterPro"/>
</dbReference>
<gene>
    <name evidence="9" type="ORF">N8I77_008478</name>
</gene>
<evidence type="ECO:0000256" key="2">
    <source>
        <dbReference type="ARBA" id="ARBA00022833"/>
    </source>
</evidence>
<keyword evidence="2" id="KW-0862">Zinc</keyword>
<accession>A0AAD9SDE1</accession>
<dbReference type="GO" id="GO:0001228">
    <property type="term" value="F:DNA-binding transcription activator activity, RNA polymerase II-specific"/>
    <property type="evidence" value="ECO:0007669"/>
    <property type="project" value="TreeGrafter"/>
</dbReference>
<evidence type="ECO:0000256" key="5">
    <source>
        <dbReference type="ARBA" id="ARBA00023163"/>
    </source>
</evidence>
<evidence type="ECO:0000256" key="1">
    <source>
        <dbReference type="ARBA" id="ARBA00022723"/>
    </source>
</evidence>
<dbReference type="GO" id="GO:0005634">
    <property type="term" value="C:nucleus"/>
    <property type="evidence" value="ECO:0007669"/>
    <property type="project" value="TreeGrafter"/>
</dbReference>
<evidence type="ECO:0000256" key="3">
    <source>
        <dbReference type="ARBA" id="ARBA00023015"/>
    </source>
</evidence>
<dbReference type="GO" id="GO:0000978">
    <property type="term" value="F:RNA polymerase II cis-regulatory region sequence-specific DNA binding"/>
    <property type="evidence" value="ECO:0007669"/>
    <property type="project" value="TreeGrafter"/>
</dbReference>
<sequence length="563" mass="62717">MAHEFSVIIACYGEIIGKDSKDALYKTPETALLVAQSGDFIQKCKNTAKNIKVSRPSRSHASSPEIRPSSRDVSDDMVDLYFASFESTHRILHGPTFRAEYQQYWDHPDRAKTETRLKILLVIGLGSSLHDHQTTEKTFSNAELVQQWIYAAQNWLSGPLEKDRLSISGLQVYCLTILARQIFSVGGGLIWISTGSLVQRAMQMGLYRDPKHLPAMTPLQAEIRRRLWATILELVVQSSLDSWMPPRISFDEFDVDPPSNVNDEDLDESTTVIEPHPQSTFTATSIQLTLLASLPVRLRIVQHMNSLHSEPSYQRVLELSTELTEALHACASTTKHDNKHCTPFRRNLLDYLVRRFIIPLHISFNSQARANPTYHYSRKASLDAAVAIISPEPDARFAQLMAVGGGMFREGQRLALTAVSLELLSHAEAQRLDGTLDRARAYRDMLKQAVRDLIVLSEERIRLGETNVKSHMFLCMTLAQVEAVEAGVPVELQVARGARDSLEFCHEILSARTRDAPVSLASPADAGCAAAGVDGDQGDDDFNMFGLGMNVDWDSIMSDVGLS</sequence>
<reference evidence="9" key="1">
    <citation type="submission" date="2023-06" db="EMBL/GenBank/DDBJ databases">
        <authorList>
            <person name="Noh H."/>
        </authorList>
    </citation>
    <scope>NUCLEOTIDE SEQUENCE</scope>
    <source>
        <strain evidence="9">DUCC20226</strain>
    </source>
</reference>
<dbReference type="EMBL" id="JAUJFL010000004">
    <property type="protein sequence ID" value="KAK2605654.1"/>
    <property type="molecule type" value="Genomic_DNA"/>
</dbReference>
<keyword evidence="1" id="KW-0479">Metal-binding</keyword>
<keyword evidence="5" id="KW-0804">Transcription</keyword>
<dbReference type="CDD" id="cd12148">
    <property type="entry name" value="fungal_TF_MHR"/>
    <property type="match status" value="1"/>
</dbReference>
<dbReference type="AlphaFoldDB" id="A0AAD9SDE1"/>
<evidence type="ECO:0000256" key="4">
    <source>
        <dbReference type="ARBA" id="ARBA00023125"/>
    </source>
</evidence>
<dbReference type="PANTHER" id="PTHR31944:SF129">
    <property type="entry name" value="ASPYRIDONES CLUSTER REGULATOR APDR-RELATED"/>
    <property type="match status" value="1"/>
</dbReference>
<protein>
    <recommendedName>
        <fullName evidence="8">Xylanolytic transcriptional activator regulatory domain-containing protein</fullName>
    </recommendedName>
</protein>
<feature type="region of interest" description="Disordered" evidence="7">
    <location>
        <begin position="52"/>
        <end position="72"/>
    </location>
</feature>
<feature type="domain" description="Xylanolytic transcriptional activator regulatory" evidence="8">
    <location>
        <begin position="190"/>
        <end position="264"/>
    </location>
</feature>
<name>A0AAD9SDE1_PHOAM</name>
<dbReference type="InterPro" id="IPR007219">
    <property type="entry name" value="XnlR_reg_dom"/>
</dbReference>
<dbReference type="InterPro" id="IPR051430">
    <property type="entry name" value="Fungal_TF_Env_Response"/>
</dbReference>
<keyword evidence="10" id="KW-1185">Reference proteome</keyword>